<accession>A0ACB9ZX54</accession>
<organism evidence="1 2">
    <name type="scientific">Catharanthus roseus</name>
    <name type="common">Madagascar periwinkle</name>
    <name type="synonym">Vinca rosea</name>
    <dbReference type="NCBI Taxonomy" id="4058"/>
    <lineage>
        <taxon>Eukaryota</taxon>
        <taxon>Viridiplantae</taxon>
        <taxon>Streptophyta</taxon>
        <taxon>Embryophyta</taxon>
        <taxon>Tracheophyta</taxon>
        <taxon>Spermatophyta</taxon>
        <taxon>Magnoliopsida</taxon>
        <taxon>eudicotyledons</taxon>
        <taxon>Gunneridae</taxon>
        <taxon>Pentapetalae</taxon>
        <taxon>asterids</taxon>
        <taxon>lamiids</taxon>
        <taxon>Gentianales</taxon>
        <taxon>Apocynaceae</taxon>
        <taxon>Rauvolfioideae</taxon>
        <taxon>Vinceae</taxon>
        <taxon>Catharanthinae</taxon>
        <taxon>Catharanthus</taxon>
    </lineage>
</organism>
<sequence length="219" mass="25107">MCLIMPTDGQLPIQSHQEGTSDPTRINLNETLRSTPQAIEGLARQFQSVARDIEELKKGNISATMEQRVGDNLGGFNSPHHQRPFDNVSTYGYKDMPSKNSHPFHEGGYKGRPQVRGRRRKGSRGKRIHRPQETYPRDNSWHEDNWYEDFGDNSNVGQVYHGGYYGIPKKEDIHKVASKDHSKPKMEEKGRLITNPQDASSAMEWAYCYKLSYQENIDV</sequence>
<comment type="caution">
    <text evidence="1">The sequence shown here is derived from an EMBL/GenBank/DDBJ whole genome shotgun (WGS) entry which is preliminary data.</text>
</comment>
<dbReference type="Proteomes" id="UP001060085">
    <property type="component" value="Linkage Group LG07"/>
</dbReference>
<protein>
    <submittedName>
        <fullName evidence="1">Uncharacterized protein</fullName>
    </submittedName>
</protein>
<dbReference type="EMBL" id="CM044707">
    <property type="protein sequence ID" value="KAI5653081.1"/>
    <property type="molecule type" value="Genomic_DNA"/>
</dbReference>
<evidence type="ECO:0000313" key="1">
    <source>
        <dbReference type="EMBL" id="KAI5653081.1"/>
    </source>
</evidence>
<keyword evidence="2" id="KW-1185">Reference proteome</keyword>
<name>A0ACB9ZX54_CATRO</name>
<proteinExistence type="predicted"/>
<evidence type="ECO:0000313" key="2">
    <source>
        <dbReference type="Proteomes" id="UP001060085"/>
    </source>
</evidence>
<reference evidence="2" key="1">
    <citation type="journal article" date="2023" name="Nat. Plants">
        <title>Single-cell RNA sequencing provides a high-resolution roadmap for understanding the multicellular compartmentation of specialized metabolism.</title>
        <authorList>
            <person name="Sun S."/>
            <person name="Shen X."/>
            <person name="Li Y."/>
            <person name="Li Y."/>
            <person name="Wang S."/>
            <person name="Li R."/>
            <person name="Zhang H."/>
            <person name="Shen G."/>
            <person name="Guo B."/>
            <person name="Wei J."/>
            <person name="Xu J."/>
            <person name="St-Pierre B."/>
            <person name="Chen S."/>
            <person name="Sun C."/>
        </authorList>
    </citation>
    <scope>NUCLEOTIDE SEQUENCE [LARGE SCALE GENOMIC DNA]</scope>
</reference>
<gene>
    <name evidence="1" type="ORF">M9H77_30268</name>
</gene>